<evidence type="ECO:0000313" key="3">
    <source>
        <dbReference type="Proteomes" id="UP000316968"/>
    </source>
</evidence>
<keyword evidence="1" id="KW-0472">Membrane</keyword>
<keyword evidence="1" id="KW-0812">Transmembrane</keyword>
<dbReference type="KEGG" id="saca:FFV09_10690"/>
<keyword evidence="1" id="KW-1133">Transmembrane helix</keyword>
<dbReference type="Proteomes" id="UP000316968">
    <property type="component" value="Chromosome"/>
</dbReference>
<evidence type="ECO:0000313" key="2">
    <source>
        <dbReference type="EMBL" id="QDH21273.1"/>
    </source>
</evidence>
<dbReference type="AlphaFoldDB" id="A0A4Y6UUA6"/>
<dbReference type="RefSeq" id="WP_141447818.1">
    <property type="nucleotide sequence ID" value="NZ_CBCSAZ010000014.1"/>
</dbReference>
<keyword evidence="3" id="KW-1185">Reference proteome</keyword>
<protein>
    <submittedName>
        <fullName evidence="2">Uncharacterized protein</fullName>
    </submittedName>
</protein>
<sequence>MLEQPRENGNATIYQYQLIRKIHISRALLLLYLLVPLPVLAAGVVWYSWPALLYMPIAFLLVLWIHFVVSHSVLLIRGPLYRKKWRLRFSGVWFGFLPEQHTAYSVIQQVMLQSLWIGFVFIGILVAWIPLPLTLSLLFWHFWLMVPRLMVLLSMRKQRKDVIIKLNSQDISYYVQ</sequence>
<feature type="transmembrane region" description="Helical" evidence="1">
    <location>
        <begin position="110"/>
        <end position="131"/>
    </location>
</feature>
<dbReference type="OrthoDB" id="2678045at2"/>
<name>A0A4Y6UUA6_SACBS</name>
<accession>A0A4Y6UUA6</accession>
<evidence type="ECO:0000256" key="1">
    <source>
        <dbReference type="SAM" id="Phobius"/>
    </source>
</evidence>
<proteinExistence type="predicted"/>
<gene>
    <name evidence="2" type="ORF">FFV09_10690</name>
</gene>
<feature type="transmembrane region" description="Helical" evidence="1">
    <location>
        <begin position="137"/>
        <end position="155"/>
    </location>
</feature>
<feature type="transmembrane region" description="Helical" evidence="1">
    <location>
        <begin position="27"/>
        <end position="47"/>
    </location>
</feature>
<reference evidence="2 3" key="1">
    <citation type="submission" date="2019-06" db="EMBL/GenBank/DDBJ databases">
        <title>Saccharibacillus brassicae sp. nov., an endophytic bacterium isolated from Chinese cabbage seeds (Brassica pekinensis).</title>
        <authorList>
            <person name="Jiang L."/>
            <person name="Lee J."/>
            <person name="Kim S.W."/>
        </authorList>
    </citation>
    <scope>NUCLEOTIDE SEQUENCE [LARGE SCALE GENOMIC DNA]</scope>
    <source>
        <strain evidence="3">KCTC 43072 / ATSA2</strain>
    </source>
</reference>
<feature type="transmembrane region" description="Helical" evidence="1">
    <location>
        <begin position="53"/>
        <end position="76"/>
    </location>
</feature>
<organism evidence="2 3">
    <name type="scientific">Saccharibacillus brassicae</name>
    <dbReference type="NCBI Taxonomy" id="2583377"/>
    <lineage>
        <taxon>Bacteria</taxon>
        <taxon>Bacillati</taxon>
        <taxon>Bacillota</taxon>
        <taxon>Bacilli</taxon>
        <taxon>Bacillales</taxon>
        <taxon>Paenibacillaceae</taxon>
        <taxon>Saccharibacillus</taxon>
    </lineage>
</organism>
<dbReference type="EMBL" id="CP041217">
    <property type="protein sequence ID" value="QDH21273.1"/>
    <property type="molecule type" value="Genomic_DNA"/>
</dbReference>